<accession>A0AB34L234</accession>
<dbReference type="PANTHER" id="PTHR13878:SF91">
    <property type="entry name" value="FAD BINDING DOMAIN PROTEIN (AFU_ORTHOLOGUE AFUA_6G12070)-RELATED"/>
    <property type="match status" value="1"/>
</dbReference>
<reference evidence="5 6" key="1">
    <citation type="journal article" date="2020" name="Microbiol. Resour. Announc.">
        <title>Draft Genome Sequence of a Cladosporium Species Isolated from the Mesophotic Ascidian Didemnum maculosum.</title>
        <authorList>
            <person name="Gioti A."/>
            <person name="Siaperas R."/>
            <person name="Nikolaivits E."/>
            <person name="Le Goff G."/>
            <person name="Ouazzani J."/>
            <person name="Kotoulas G."/>
            <person name="Topakas E."/>
        </authorList>
    </citation>
    <scope>NUCLEOTIDE SEQUENCE [LARGE SCALE GENOMIC DNA]</scope>
    <source>
        <strain evidence="5 6">TM138-S3</strain>
    </source>
</reference>
<dbReference type="AlphaFoldDB" id="A0AB34L234"/>
<dbReference type="PANTHER" id="PTHR13878">
    <property type="entry name" value="GULONOLACTONE OXIDASE"/>
    <property type="match status" value="1"/>
</dbReference>
<dbReference type="Pfam" id="PF01565">
    <property type="entry name" value="FAD_binding_4"/>
    <property type="match status" value="1"/>
</dbReference>
<feature type="domain" description="FAD-binding PCMH-type" evidence="4">
    <location>
        <begin position="130"/>
        <end position="309"/>
    </location>
</feature>
<comment type="caution">
    <text evidence="5">The sequence shown here is derived from an EMBL/GenBank/DDBJ whole genome shotgun (WGS) entry which is preliminary data.</text>
</comment>
<feature type="signal peptide" evidence="3">
    <location>
        <begin position="1"/>
        <end position="18"/>
    </location>
</feature>
<evidence type="ECO:0000313" key="5">
    <source>
        <dbReference type="EMBL" id="KAL1589833.1"/>
    </source>
</evidence>
<feature type="chain" id="PRO_5044271542" description="FAD-binding PCMH-type domain-containing protein" evidence="3">
    <location>
        <begin position="19"/>
        <end position="582"/>
    </location>
</feature>
<evidence type="ECO:0000259" key="4">
    <source>
        <dbReference type="PROSITE" id="PS51387"/>
    </source>
</evidence>
<dbReference type="InterPro" id="IPR050432">
    <property type="entry name" value="FAD-linked_Oxidoreductases_BP"/>
</dbReference>
<dbReference type="InterPro" id="IPR036318">
    <property type="entry name" value="FAD-bd_PCMH-like_sf"/>
</dbReference>
<dbReference type="Gene3D" id="3.30.465.10">
    <property type="match status" value="2"/>
</dbReference>
<dbReference type="EMBL" id="JAAQHG020000004">
    <property type="protein sequence ID" value="KAL1589833.1"/>
    <property type="molecule type" value="Genomic_DNA"/>
</dbReference>
<comment type="similarity">
    <text evidence="1">Belongs to the oxygen-dependent FAD-linked oxidoreductase family.</text>
</comment>
<dbReference type="RefSeq" id="XP_069232938.1">
    <property type="nucleotide sequence ID" value="XM_069370118.1"/>
</dbReference>
<evidence type="ECO:0000256" key="1">
    <source>
        <dbReference type="ARBA" id="ARBA00005466"/>
    </source>
</evidence>
<dbReference type="InterPro" id="IPR016169">
    <property type="entry name" value="FAD-bd_PCMH_sub2"/>
</dbReference>
<keyword evidence="6" id="KW-1185">Reference proteome</keyword>
<dbReference type="Pfam" id="PF08031">
    <property type="entry name" value="BBE"/>
    <property type="match status" value="1"/>
</dbReference>
<gene>
    <name evidence="5" type="ORF">WHR41_01512</name>
</gene>
<name>A0AB34L234_9PEZI</name>
<dbReference type="InterPro" id="IPR016166">
    <property type="entry name" value="FAD-bd_PCMH"/>
</dbReference>
<organism evidence="5 6">
    <name type="scientific">Cladosporium halotolerans</name>
    <dbReference type="NCBI Taxonomy" id="1052096"/>
    <lineage>
        <taxon>Eukaryota</taxon>
        <taxon>Fungi</taxon>
        <taxon>Dikarya</taxon>
        <taxon>Ascomycota</taxon>
        <taxon>Pezizomycotina</taxon>
        <taxon>Dothideomycetes</taxon>
        <taxon>Dothideomycetidae</taxon>
        <taxon>Cladosporiales</taxon>
        <taxon>Cladosporiaceae</taxon>
        <taxon>Cladosporium</taxon>
    </lineage>
</organism>
<dbReference type="GO" id="GO:0016491">
    <property type="term" value="F:oxidoreductase activity"/>
    <property type="evidence" value="ECO:0007669"/>
    <property type="project" value="UniProtKB-KW"/>
</dbReference>
<dbReference type="PROSITE" id="PS51387">
    <property type="entry name" value="FAD_PCMH"/>
    <property type="match status" value="1"/>
</dbReference>
<evidence type="ECO:0000256" key="2">
    <source>
        <dbReference type="ARBA" id="ARBA00023002"/>
    </source>
</evidence>
<dbReference type="Proteomes" id="UP000803884">
    <property type="component" value="Unassembled WGS sequence"/>
</dbReference>
<keyword evidence="2" id="KW-0560">Oxidoreductase</keyword>
<keyword evidence="3" id="KW-0732">Signal</keyword>
<evidence type="ECO:0000256" key="3">
    <source>
        <dbReference type="SAM" id="SignalP"/>
    </source>
</evidence>
<sequence length="582" mass="62568">MLAKHAYLLLASTASAFSAPTSSNASDNAGCRYMPGDSGWPSTQTWTSLNQTVGGRLIATVPLAAPCHDSTTPKDGLHEDWPTYDAEKCSSLQSRWLEPELHDADPASIMAPYFANQSCDPFQPRSGQCVIGTYSQYTINVTSSSDVAAGLKFAEDHNVRLVIHNTGHDFAGKSSGAGSLSLWTHNLKNIEFFDWSDEYYTGKAIKMGAGVQGFEANAAAYDEGLQIVSGECPTVGLAGGYTQGGGHSALSSRYGMAADQALEYEVVVASGETLTASRHENSDLYWALSGGGGGTYGVVLSLTSKAHPDVPTSGANLTFTSEGLDMDVYYDLISTFTSSLPASADAGVMSVFYFTSESFMIAPLTGPDVTADQLREFLAPLTDGLEAKNVTYTSNFEDFGSYVEFYEAMFAPIPVGVTLYGGAFIPRDVSVANADGLISAFRDVNEMGAQVVGVGLNASLATAGFHDNSVNSVNAGWRDAIIAAAITVPWSFKAPWQDMLDSQNLLTESVMPRLKQILPDGGHAYMNEGDFQDPDWKRVFYGDNYERLEQIKDKYDPHHLFYALTAVGSDYWTVHSDGRLCT</sequence>
<dbReference type="InterPro" id="IPR012951">
    <property type="entry name" value="BBE"/>
</dbReference>
<dbReference type="InterPro" id="IPR006094">
    <property type="entry name" value="Oxid_FAD_bind_N"/>
</dbReference>
<proteinExistence type="inferred from homology"/>
<dbReference type="SUPFAM" id="SSF56176">
    <property type="entry name" value="FAD-binding/transporter-associated domain-like"/>
    <property type="match status" value="1"/>
</dbReference>
<dbReference type="GO" id="GO:0071949">
    <property type="term" value="F:FAD binding"/>
    <property type="evidence" value="ECO:0007669"/>
    <property type="project" value="InterPro"/>
</dbReference>
<evidence type="ECO:0000313" key="6">
    <source>
        <dbReference type="Proteomes" id="UP000803884"/>
    </source>
</evidence>
<dbReference type="GeneID" id="96002956"/>
<protein>
    <recommendedName>
        <fullName evidence="4">FAD-binding PCMH-type domain-containing protein</fullName>
    </recommendedName>
</protein>